<evidence type="ECO:0000313" key="3">
    <source>
        <dbReference type="EMBL" id="TCZ68344.1"/>
    </source>
</evidence>
<dbReference type="AlphaFoldDB" id="A0A4R4E183"/>
<feature type="domain" description="AAA+ ATPase" evidence="2">
    <location>
        <begin position="327"/>
        <end position="461"/>
    </location>
</feature>
<feature type="region of interest" description="Disordered" evidence="1">
    <location>
        <begin position="78"/>
        <end position="103"/>
    </location>
</feature>
<gene>
    <name evidence="3" type="ORF">E0486_14225</name>
</gene>
<keyword evidence="4" id="KW-1185">Reference proteome</keyword>
<dbReference type="InterPro" id="IPR027417">
    <property type="entry name" value="P-loop_NTPase"/>
</dbReference>
<dbReference type="EMBL" id="SKFH01000028">
    <property type="protein sequence ID" value="TCZ68344.1"/>
    <property type="molecule type" value="Genomic_DNA"/>
</dbReference>
<dbReference type="InterPro" id="IPR003593">
    <property type="entry name" value="AAA+_ATPase"/>
</dbReference>
<protein>
    <recommendedName>
        <fullName evidence="2">AAA+ ATPase domain-containing protein</fullName>
    </recommendedName>
</protein>
<dbReference type="RefSeq" id="WP_131852932.1">
    <property type="nucleotide sequence ID" value="NZ_SKFH01000028.1"/>
</dbReference>
<evidence type="ECO:0000313" key="4">
    <source>
        <dbReference type="Proteomes" id="UP000295164"/>
    </source>
</evidence>
<reference evidence="3 4" key="1">
    <citation type="submission" date="2019-03" db="EMBL/GenBank/DDBJ databases">
        <authorList>
            <person name="Kim M.K.M."/>
        </authorList>
    </citation>
    <scope>NUCLEOTIDE SEQUENCE [LARGE SCALE GENOMIC DNA]</scope>
    <source>
        <strain evidence="3 4">17J68-15</strain>
    </source>
</reference>
<dbReference type="Proteomes" id="UP000295164">
    <property type="component" value="Unassembled WGS sequence"/>
</dbReference>
<name>A0A4R4E183_9BACT</name>
<evidence type="ECO:0000256" key="1">
    <source>
        <dbReference type="SAM" id="MobiDB-lite"/>
    </source>
</evidence>
<dbReference type="SMART" id="SM00382">
    <property type="entry name" value="AAA"/>
    <property type="match status" value="1"/>
</dbReference>
<organism evidence="3 4">
    <name type="scientific">Flaviaesturariibacter aridisoli</name>
    <dbReference type="NCBI Taxonomy" id="2545761"/>
    <lineage>
        <taxon>Bacteria</taxon>
        <taxon>Pseudomonadati</taxon>
        <taxon>Bacteroidota</taxon>
        <taxon>Chitinophagia</taxon>
        <taxon>Chitinophagales</taxon>
        <taxon>Chitinophagaceae</taxon>
        <taxon>Flaviaestuariibacter</taxon>
    </lineage>
</organism>
<dbReference type="Gene3D" id="3.40.50.300">
    <property type="entry name" value="P-loop containing nucleotide triphosphate hydrolases"/>
    <property type="match status" value="1"/>
</dbReference>
<dbReference type="SUPFAM" id="SSF52540">
    <property type="entry name" value="P-loop containing nucleoside triphosphate hydrolases"/>
    <property type="match status" value="1"/>
</dbReference>
<evidence type="ECO:0000259" key="2">
    <source>
        <dbReference type="SMART" id="SM00382"/>
    </source>
</evidence>
<comment type="caution">
    <text evidence="3">The sequence shown here is derived from an EMBL/GenBank/DDBJ whole genome shotgun (WGS) entry which is preliminary data.</text>
</comment>
<sequence length="478" mass="53742">MITTDNYFDEIGKISLAEMPEAIRKGYEFVLKATANGSSWNAYHTSEPIKKTIDLYLVKLNELRGKDEKGGRAALFIQKGADEKPNPRHKAIPKIPKSSKPPAEEPLWVERMPEELRFIRRFANLDGKTKAKEDVLRFINSLQKAILEKRIRRSSPYAEQIKFIQTRLIEVYNSMKAKIKFELKPDTREALMKIAGGEKVLASVGYIKRYIAMNEKPGMKEKARQLLEQINKAMLKGKITDSDPYIVEIHDLKKNLKAFSTDKSIKTLQIEPATLNGLEGILGCACPNLNGVPGRPAIMNSMDFADLEFQTIGLKGKWFDLIGDPSSNFTAMVFGKPKMGKSYLCIDFAGYLARNHGKVLYVAKEEGLDLTLQKKLNDKAVAHPNLFVSSVLPALLEGYDFIFLDSVTKLGLQPEDLTRLKGKNPSKSFIFIFQTTKQGAFRGTNAFQHDVDVVIEVPQRGKAVQFGRFNQGGEISIF</sequence>
<proteinExistence type="predicted"/>
<accession>A0A4R4E183</accession>
<dbReference type="OrthoDB" id="9792687at2"/>